<evidence type="ECO:0000313" key="3">
    <source>
        <dbReference type="Proteomes" id="UP001162483"/>
    </source>
</evidence>
<evidence type="ECO:0000256" key="1">
    <source>
        <dbReference type="SAM" id="MobiDB-lite"/>
    </source>
</evidence>
<protein>
    <submittedName>
        <fullName evidence="2">Uncharacterized protein</fullName>
    </submittedName>
</protein>
<evidence type="ECO:0000313" key="2">
    <source>
        <dbReference type="EMBL" id="CAI9562474.1"/>
    </source>
</evidence>
<sequence>KSLDLKGGGKSLDWQGGSVRTGRGGKSLDWKGGKASGLEGGVEVSGRQEGGRSARKAGRG</sequence>
<reference evidence="2" key="1">
    <citation type="submission" date="2023-05" db="EMBL/GenBank/DDBJ databases">
        <authorList>
            <person name="Stuckert A."/>
        </authorList>
    </citation>
    <scope>NUCLEOTIDE SEQUENCE</scope>
</reference>
<feature type="compositionally biased region" description="Gly residues" evidence="1">
    <location>
        <begin position="1"/>
        <end position="10"/>
    </location>
</feature>
<name>A0ABN9CRW5_9NEOB</name>
<feature type="region of interest" description="Disordered" evidence="1">
    <location>
        <begin position="1"/>
        <end position="60"/>
    </location>
</feature>
<organism evidence="2 3">
    <name type="scientific">Staurois parvus</name>
    <dbReference type="NCBI Taxonomy" id="386267"/>
    <lineage>
        <taxon>Eukaryota</taxon>
        <taxon>Metazoa</taxon>
        <taxon>Chordata</taxon>
        <taxon>Craniata</taxon>
        <taxon>Vertebrata</taxon>
        <taxon>Euteleostomi</taxon>
        <taxon>Amphibia</taxon>
        <taxon>Batrachia</taxon>
        <taxon>Anura</taxon>
        <taxon>Neobatrachia</taxon>
        <taxon>Ranoidea</taxon>
        <taxon>Ranidae</taxon>
        <taxon>Staurois</taxon>
    </lineage>
</organism>
<comment type="caution">
    <text evidence="2">The sequence shown here is derived from an EMBL/GenBank/DDBJ whole genome shotgun (WGS) entry which is preliminary data.</text>
</comment>
<accession>A0ABN9CRW5</accession>
<dbReference type="EMBL" id="CATNWA010011890">
    <property type="protein sequence ID" value="CAI9562474.1"/>
    <property type="molecule type" value="Genomic_DNA"/>
</dbReference>
<gene>
    <name evidence="2" type="ORF">SPARVUS_LOCUS5615287</name>
</gene>
<dbReference type="Proteomes" id="UP001162483">
    <property type="component" value="Unassembled WGS sequence"/>
</dbReference>
<feature type="non-terminal residue" evidence="2">
    <location>
        <position position="1"/>
    </location>
</feature>
<proteinExistence type="predicted"/>
<keyword evidence="3" id="KW-1185">Reference proteome</keyword>